<keyword evidence="4" id="KW-1185">Reference proteome</keyword>
<sequence>MGPGTTIQLGTFGPATQASRQGRNQNPSSIIHKDQSSRLASTPLSPFPPAPPPRPQFCLRLRRPSFGLTMEDVAGMIFSGPEFKKMDENMRMLTVDVFKAIPRLTVSTAAPLASAAAAAAPDGVDRISRLPLGILHNIVSRLPAKDAARTTALAKRWRRVWHSVPLVLVDAHLLFDRSVVGRGHGSTQSCEMGLESWYAGLFRILDAMGTLADNVSHVLAAHPGPFAFVYLAGNNMLYHPDKSELWLKLLAAKGVKELVFVNLASKFDDELPIPAELFKCIALTKLYIGTWCFPDTSTSDLPPTAAFPYLRELGLCNLVIKDEDLAFVLDRCPVLEKLMITRGRWPVCLRIHSRSLRSVQVCMAIVPEINVVRATRLERLFLWEAWGWGDRDLTNMSSKVKIGHAPKLRFLGFLVPGMHQLEIGNTAIMVNTKASPNTTVPSVQMLGVQVKLGTHFEARMLPSFLRCFPNIETLYVQSENDDFKFWGPKTGGTSKAINLKFWKDAGPIECIQRHIKKLVLREFRGRKSELDFLKYIVEHAQVLEEMVIVMTHGHLPSDNLGAKLRIFMASAKWANGCCKMMVFKSPFEQEGTAWCYLRGFDFSIEDPFDVSKCREDKCAAH</sequence>
<dbReference type="OMA" id="YIVEHAQ"/>
<dbReference type="PANTHER" id="PTHR32141">
    <property type="match status" value="1"/>
</dbReference>
<evidence type="ECO:0000256" key="1">
    <source>
        <dbReference type="SAM" id="MobiDB-lite"/>
    </source>
</evidence>
<dbReference type="PROSITE" id="PS50181">
    <property type="entry name" value="FBOX"/>
    <property type="match status" value="1"/>
</dbReference>
<dbReference type="AlphaFoldDB" id="A0A9R1QMQ4"/>
<dbReference type="Pfam" id="PF08387">
    <property type="entry name" value="FBD"/>
    <property type="match status" value="1"/>
</dbReference>
<gene>
    <name evidence="3" type="ORF">TRITD_3Bv1G178260</name>
</gene>
<dbReference type="CDD" id="cd22160">
    <property type="entry name" value="F-box_AtFBL13-like"/>
    <property type="match status" value="1"/>
</dbReference>
<name>A0A9R1QMQ4_TRITD</name>
<dbReference type="Gramene" id="TRITD3Bv1G178260.1">
    <property type="protein sequence ID" value="TRITD3Bv1G178260.1"/>
    <property type="gene ID" value="TRITD3Bv1G178260"/>
</dbReference>
<dbReference type="Gene3D" id="3.80.10.10">
    <property type="entry name" value="Ribonuclease Inhibitor"/>
    <property type="match status" value="1"/>
</dbReference>
<proteinExistence type="predicted"/>
<feature type="compositionally biased region" description="Polar residues" evidence="1">
    <location>
        <begin position="1"/>
        <end position="29"/>
    </location>
</feature>
<dbReference type="InterPro" id="IPR032675">
    <property type="entry name" value="LRR_dom_sf"/>
</dbReference>
<dbReference type="PANTHER" id="PTHR32141:SF40">
    <property type="entry name" value="OS06G0492900 PROTEIN"/>
    <property type="match status" value="1"/>
</dbReference>
<feature type="domain" description="F-box" evidence="2">
    <location>
        <begin position="124"/>
        <end position="178"/>
    </location>
</feature>
<organism evidence="3 4">
    <name type="scientific">Triticum turgidum subsp. durum</name>
    <name type="common">Durum wheat</name>
    <name type="synonym">Triticum durum</name>
    <dbReference type="NCBI Taxonomy" id="4567"/>
    <lineage>
        <taxon>Eukaryota</taxon>
        <taxon>Viridiplantae</taxon>
        <taxon>Streptophyta</taxon>
        <taxon>Embryophyta</taxon>
        <taxon>Tracheophyta</taxon>
        <taxon>Spermatophyta</taxon>
        <taxon>Magnoliopsida</taxon>
        <taxon>Liliopsida</taxon>
        <taxon>Poales</taxon>
        <taxon>Poaceae</taxon>
        <taxon>BOP clade</taxon>
        <taxon>Pooideae</taxon>
        <taxon>Triticodae</taxon>
        <taxon>Triticeae</taxon>
        <taxon>Triticinae</taxon>
        <taxon>Triticum</taxon>
    </lineage>
</organism>
<feature type="compositionally biased region" description="Pro residues" evidence="1">
    <location>
        <begin position="45"/>
        <end position="55"/>
    </location>
</feature>
<dbReference type="InterPro" id="IPR055302">
    <property type="entry name" value="F-box_dom-containing"/>
</dbReference>
<evidence type="ECO:0000259" key="2">
    <source>
        <dbReference type="PROSITE" id="PS50181"/>
    </source>
</evidence>
<protein>
    <recommendedName>
        <fullName evidence="2">F-box domain-containing protein</fullName>
    </recommendedName>
</protein>
<accession>A0A9R1QMQ4</accession>
<dbReference type="SUPFAM" id="SSF52047">
    <property type="entry name" value="RNI-like"/>
    <property type="match status" value="1"/>
</dbReference>
<dbReference type="Pfam" id="PF24758">
    <property type="entry name" value="LRR_At5g56370"/>
    <property type="match status" value="1"/>
</dbReference>
<feature type="region of interest" description="Disordered" evidence="1">
    <location>
        <begin position="1"/>
        <end position="56"/>
    </location>
</feature>
<dbReference type="Gene3D" id="1.20.1280.50">
    <property type="match status" value="1"/>
</dbReference>
<dbReference type="Pfam" id="PF00646">
    <property type="entry name" value="F-box"/>
    <property type="match status" value="1"/>
</dbReference>
<dbReference type="InterPro" id="IPR055411">
    <property type="entry name" value="LRR_FXL15/At3g58940/PEG3-like"/>
</dbReference>
<dbReference type="InterPro" id="IPR006566">
    <property type="entry name" value="FBD"/>
</dbReference>
<dbReference type="SUPFAM" id="SSF81383">
    <property type="entry name" value="F-box domain"/>
    <property type="match status" value="1"/>
</dbReference>
<dbReference type="EMBL" id="LT934116">
    <property type="protein sequence ID" value="VAH80250.1"/>
    <property type="molecule type" value="Genomic_DNA"/>
</dbReference>
<evidence type="ECO:0000313" key="4">
    <source>
        <dbReference type="Proteomes" id="UP000324705"/>
    </source>
</evidence>
<reference evidence="3 4" key="1">
    <citation type="submission" date="2017-09" db="EMBL/GenBank/DDBJ databases">
        <authorList>
            <consortium name="International Durum Wheat Genome Sequencing Consortium (IDWGSC)"/>
            <person name="Milanesi L."/>
        </authorList>
    </citation>
    <scope>NUCLEOTIDE SEQUENCE [LARGE SCALE GENOMIC DNA]</scope>
    <source>
        <strain evidence="4">cv. Svevo</strain>
    </source>
</reference>
<dbReference type="Proteomes" id="UP000324705">
    <property type="component" value="Chromosome 3B"/>
</dbReference>
<dbReference type="InterPro" id="IPR053781">
    <property type="entry name" value="F-box_AtFBL13-like"/>
</dbReference>
<evidence type="ECO:0000313" key="3">
    <source>
        <dbReference type="EMBL" id="VAH80250.1"/>
    </source>
</evidence>
<dbReference type="InterPro" id="IPR036047">
    <property type="entry name" value="F-box-like_dom_sf"/>
</dbReference>
<dbReference type="InterPro" id="IPR001810">
    <property type="entry name" value="F-box_dom"/>
</dbReference>